<dbReference type="Gene3D" id="3.40.50.10490">
    <property type="entry name" value="Glucose-6-phosphate isomerase like protein, domain 1"/>
    <property type="match status" value="2"/>
</dbReference>
<keyword evidence="1" id="KW-0677">Repeat</keyword>
<dbReference type="CDD" id="cd05008">
    <property type="entry name" value="SIS_GlmS_GlmD_1"/>
    <property type="match status" value="1"/>
</dbReference>
<accession>A0A358E0A1</accession>
<evidence type="ECO:0000313" key="4">
    <source>
        <dbReference type="Proteomes" id="UP000264779"/>
    </source>
</evidence>
<evidence type="ECO:0000313" key="3">
    <source>
        <dbReference type="EMBL" id="HBU51951.1"/>
    </source>
</evidence>
<dbReference type="InterPro" id="IPR001347">
    <property type="entry name" value="SIS_dom"/>
</dbReference>
<dbReference type="NCBIfam" id="NF046059">
    <property type="entry name" value="NagB_SO3506"/>
    <property type="match status" value="1"/>
</dbReference>
<feature type="domain" description="SIS" evidence="2">
    <location>
        <begin position="195"/>
        <end position="332"/>
    </location>
</feature>
<evidence type="ECO:0000259" key="2">
    <source>
        <dbReference type="PROSITE" id="PS51464"/>
    </source>
</evidence>
<name>A0A358E0A1_9ALTE</name>
<comment type="caution">
    <text evidence="3">The sequence shown here is derived from an EMBL/GenBank/DDBJ whole genome shotgun (WGS) entry which is preliminary data.</text>
</comment>
<dbReference type="InterPro" id="IPR046348">
    <property type="entry name" value="SIS_dom_sf"/>
</dbReference>
<dbReference type="InterPro" id="IPR035466">
    <property type="entry name" value="GlmS/AgaS_SIS"/>
</dbReference>
<dbReference type="InterPro" id="IPR035490">
    <property type="entry name" value="GlmS/FrlB_SIS"/>
</dbReference>
<sequence>MSLSIMAKEAREFPSVIAQQLDKNDEAISQLAGRLQQLNPNLIYIIGRGSSDHAGVFGKYLFETEMGIPVCSAALSIAGIFKRQLNLKGAVAFIISQSGRSPDILKQTESAKNGGAFTVAFVNDETSPLAELADAVIPLSAGEEKAVAATKSFLATLSALLHLCACWSENTSLFNALKAMPSQLEAVINAPSQLTKAHLENTRNTIVLGRGFGYAVGREVALKLKEVLGIHAEAFSSAEFIHGPVTLVEKKLKLISLNIEDESAPFHQNMVQDVRSRGGECIDLQGGVTSSHQRLDALLLMQRFYLDIEKIAVELGLNPDTPPGLNKVTKTQ</sequence>
<protein>
    <submittedName>
        <fullName evidence="3">Glutamine--fructose-6-phosphate aminotransferase</fullName>
    </submittedName>
</protein>
<dbReference type="Proteomes" id="UP000264779">
    <property type="component" value="Unassembled WGS sequence"/>
</dbReference>
<dbReference type="PANTHER" id="PTHR10937:SF8">
    <property type="entry name" value="AMINOTRANSFERASE-RELATED"/>
    <property type="match status" value="1"/>
</dbReference>
<organism evidence="3 4">
    <name type="scientific">Alteromonas australica</name>
    <dbReference type="NCBI Taxonomy" id="589873"/>
    <lineage>
        <taxon>Bacteria</taxon>
        <taxon>Pseudomonadati</taxon>
        <taxon>Pseudomonadota</taxon>
        <taxon>Gammaproteobacteria</taxon>
        <taxon>Alteromonadales</taxon>
        <taxon>Alteromonadaceae</taxon>
        <taxon>Alteromonas/Salinimonas group</taxon>
        <taxon>Alteromonas</taxon>
    </lineage>
</organism>
<dbReference type="GO" id="GO:1901135">
    <property type="term" value="P:carbohydrate derivative metabolic process"/>
    <property type="evidence" value="ECO:0007669"/>
    <property type="project" value="InterPro"/>
</dbReference>
<dbReference type="AlphaFoldDB" id="A0A358E0A1"/>
<dbReference type="EMBL" id="DONK01000178">
    <property type="protein sequence ID" value="HBU51951.1"/>
    <property type="molecule type" value="Genomic_DNA"/>
</dbReference>
<keyword evidence="3" id="KW-0808">Transferase</keyword>
<dbReference type="PANTHER" id="PTHR10937">
    <property type="entry name" value="GLUCOSAMINE--FRUCTOSE-6-PHOSPHATE AMINOTRANSFERASE, ISOMERIZING"/>
    <property type="match status" value="1"/>
</dbReference>
<dbReference type="Pfam" id="PF01380">
    <property type="entry name" value="SIS"/>
    <property type="match status" value="2"/>
</dbReference>
<dbReference type="GO" id="GO:0097367">
    <property type="term" value="F:carbohydrate derivative binding"/>
    <property type="evidence" value="ECO:0007669"/>
    <property type="project" value="InterPro"/>
</dbReference>
<keyword evidence="3" id="KW-0032">Aminotransferase</keyword>
<reference evidence="3 4" key="1">
    <citation type="journal article" date="2018" name="Nat. Biotechnol.">
        <title>A standardized bacterial taxonomy based on genome phylogeny substantially revises the tree of life.</title>
        <authorList>
            <person name="Parks D.H."/>
            <person name="Chuvochina M."/>
            <person name="Waite D.W."/>
            <person name="Rinke C."/>
            <person name="Skarshewski A."/>
            <person name="Chaumeil P.A."/>
            <person name="Hugenholtz P."/>
        </authorList>
    </citation>
    <scope>NUCLEOTIDE SEQUENCE [LARGE SCALE GENOMIC DNA]</scope>
    <source>
        <strain evidence="3">UBA11621</strain>
    </source>
</reference>
<dbReference type="CDD" id="cd05009">
    <property type="entry name" value="SIS_GlmS_GlmD_2"/>
    <property type="match status" value="1"/>
</dbReference>
<proteinExistence type="predicted"/>
<feature type="domain" description="SIS" evidence="2">
    <location>
        <begin position="31"/>
        <end position="179"/>
    </location>
</feature>
<gene>
    <name evidence="3" type="ORF">DEB45_11885</name>
</gene>
<dbReference type="SUPFAM" id="SSF53697">
    <property type="entry name" value="SIS domain"/>
    <property type="match status" value="1"/>
</dbReference>
<evidence type="ECO:0000256" key="1">
    <source>
        <dbReference type="ARBA" id="ARBA00022737"/>
    </source>
</evidence>
<dbReference type="GO" id="GO:0008483">
    <property type="term" value="F:transaminase activity"/>
    <property type="evidence" value="ECO:0007669"/>
    <property type="project" value="UniProtKB-KW"/>
</dbReference>
<dbReference type="PROSITE" id="PS51464">
    <property type="entry name" value="SIS"/>
    <property type="match status" value="2"/>
</dbReference>